<evidence type="ECO:0000256" key="5">
    <source>
        <dbReference type="ARBA" id="ARBA00022821"/>
    </source>
</evidence>
<proteinExistence type="inferred from homology"/>
<dbReference type="eggNOG" id="KOG4658">
    <property type="taxonomic scope" value="Eukaryota"/>
</dbReference>
<dbReference type="Gene3D" id="1.20.5.4130">
    <property type="match status" value="1"/>
</dbReference>
<dbReference type="PRINTS" id="PR00364">
    <property type="entry name" value="DISEASERSIST"/>
</dbReference>
<dbReference type="STRING" id="4533.J3LVW5"/>
<dbReference type="HOGENOM" id="CLU_000837_8_1_1"/>
<dbReference type="SUPFAM" id="SSF52058">
    <property type="entry name" value="L domain-like"/>
    <property type="match status" value="1"/>
</dbReference>
<dbReference type="Gene3D" id="3.80.10.10">
    <property type="entry name" value="Ribonuclease Inhibitor"/>
    <property type="match status" value="1"/>
</dbReference>
<dbReference type="GO" id="GO:0043531">
    <property type="term" value="F:ADP binding"/>
    <property type="evidence" value="ECO:0007669"/>
    <property type="project" value="InterPro"/>
</dbReference>
<dbReference type="PANTHER" id="PTHR23155:SF1188">
    <property type="entry name" value="OS11G0492300 PROTEIN"/>
    <property type="match status" value="1"/>
</dbReference>
<dbReference type="InterPro" id="IPR027417">
    <property type="entry name" value="P-loop_NTPase"/>
</dbReference>
<keyword evidence="10" id="KW-1185">Reference proteome</keyword>
<evidence type="ECO:0000259" key="7">
    <source>
        <dbReference type="Pfam" id="PF18052"/>
    </source>
</evidence>
<evidence type="ECO:0008006" key="11">
    <source>
        <dbReference type="Google" id="ProtNLM"/>
    </source>
</evidence>
<dbReference type="InterPro" id="IPR036388">
    <property type="entry name" value="WH-like_DNA-bd_sf"/>
</dbReference>
<evidence type="ECO:0000256" key="1">
    <source>
        <dbReference type="ARBA" id="ARBA00008894"/>
    </source>
</evidence>
<feature type="domain" description="Disease resistance N-terminal" evidence="7">
    <location>
        <begin position="14"/>
        <end position="97"/>
    </location>
</feature>
<dbReference type="InterPro" id="IPR041118">
    <property type="entry name" value="Rx_N"/>
</dbReference>
<dbReference type="Gene3D" id="1.10.10.10">
    <property type="entry name" value="Winged helix-like DNA-binding domain superfamily/Winged helix DNA-binding domain"/>
    <property type="match status" value="1"/>
</dbReference>
<dbReference type="InterPro" id="IPR032675">
    <property type="entry name" value="LRR_dom_sf"/>
</dbReference>
<keyword evidence="2" id="KW-0433">Leucine-rich repeat</keyword>
<evidence type="ECO:0000259" key="6">
    <source>
        <dbReference type="Pfam" id="PF00931"/>
    </source>
</evidence>
<keyword evidence="4" id="KW-0547">Nucleotide-binding</keyword>
<dbReference type="Gene3D" id="3.40.50.300">
    <property type="entry name" value="P-loop containing nucleotide triphosphate hydrolases"/>
    <property type="match status" value="1"/>
</dbReference>
<dbReference type="PANTHER" id="PTHR23155">
    <property type="entry name" value="DISEASE RESISTANCE PROTEIN RP"/>
    <property type="match status" value="1"/>
</dbReference>
<accession>J3LVW5</accession>
<keyword evidence="3" id="KW-0677">Repeat</keyword>
<evidence type="ECO:0000256" key="2">
    <source>
        <dbReference type="ARBA" id="ARBA00022614"/>
    </source>
</evidence>
<comment type="similarity">
    <text evidence="1">Belongs to the disease resistance NB-LRR family.</text>
</comment>
<feature type="domain" description="NB-ARC" evidence="6">
    <location>
        <begin position="237"/>
        <end position="401"/>
    </location>
</feature>
<dbReference type="EnsemblPlants" id="OB04G12900.1">
    <property type="protein sequence ID" value="OB04G12900.1"/>
    <property type="gene ID" value="OB04G12900"/>
</dbReference>
<dbReference type="SUPFAM" id="SSF52540">
    <property type="entry name" value="P-loop containing nucleoside triphosphate hydrolases"/>
    <property type="match status" value="1"/>
</dbReference>
<evidence type="ECO:0000256" key="3">
    <source>
        <dbReference type="ARBA" id="ARBA00022737"/>
    </source>
</evidence>
<evidence type="ECO:0000313" key="10">
    <source>
        <dbReference type="Proteomes" id="UP000006038"/>
    </source>
</evidence>
<dbReference type="InterPro" id="IPR044974">
    <property type="entry name" value="Disease_R_plants"/>
</dbReference>
<dbReference type="Pfam" id="PF00931">
    <property type="entry name" value="NB-ARC"/>
    <property type="match status" value="1"/>
</dbReference>
<reference evidence="9" key="2">
    <citation type="submission" date="2013-04" db="UniProtKB">
        <authorList>
            <consortium name="EnsemblPlants"/>
        </authorList>
    </citation>
    <scope>IDENTIFICATION</scope>
</reference>
<protein>
    <recommendedName>
        <fullName evidence="11">NB-ARC domain-containing protein</fullName>
    </recommendedName>
</protein>
<reference evidence="9" key="1">
    <citation type="journal article" date="2013" name="Nat. Commun.">
        <title>Whole-genome sequencing of Oryza brachyantha reveals mechanisms underlying Oryza genome evolution.</title>
        <authorList>
            <person name="Chen J."/>
            <person name="Huang Q."/>
            <person name="Gao D."/>
            <person name="Wang J."/>
            <person name="Lang Y."/>
            <person name="Liu T."/>
            <person name="Li B."/>
            <person name="Bai Z."/>
            <person name="Luis Goicoechea J."/>
            <person name="Liang C."/>
            <person name="Chen C."/>
            <person name="Zhang W."/>
            <person name="Sun S."/>
            <person name="Liao Y."/>
            <person name="Zhang X."/>
            <person name="Yang L."/>
            <person name="Song C."/>
            <person name="Wang M."/>
            <person name="Shi J."/>
            <person name="Liu G."/>
            <person name="Liu J."/>
            <person name="Zhou H."/>
            <person name="Zhou W."/>
            <person name="Yu Q."/>
            <person name="An N."/>
            <person name="Chen Y."/>
            <person name="Cai Q."/>
            <person name="Wang B."/>
            <person name="Liu B."/>
            <person name="Min J."/>
            <person name="Huang Y."/>
            <person name="Wu H."/>
            <person name="Li Z."/>
            <person name="Zhang Y."/>
            <person name="Yin Y."/>
            <person name="Song W."/>
            <person name="Jiang J."/>
            <person name="Jackson S.A."/>
            <person name="Wing R.A."/>
            <person name="Wang J."/>
            <person name="Chen M."/>
        </authorList>
    </citation>
    <scope>NUCLEOTIDE SEQUENCE [LARGE SCALE GENOMIC DNA]</scope>
    <source>
        <strain evidence="9">cv. IRGC 101232</strain>
    </source>
</reference>
<dbReference type="OMA" id="PNNIQHM"/>
<feature type="domain" description="Disease resistance protein winged helix" evidence="8">
    <location>
        <begin position="495"/>
        <end position="559"/>
    </location>
</feature>
<dbReference type="Pfam" id="PF18052">
    <property type="entry name" value="Rx_N"/>
    <property type="match status" value="1"/>
</dbReference>
<keyword evidence="5" id="KW-0611">Plant defense</keyword>
<name>J3LVW5_ORYBR</name>
<dbReference type="Pfam" id="PF23559">
    <property type="entry name" value="WHD_DRP"/>
    <property type="match status" value="1"/>
</dbReference>
<organism evidence="9">
    <name type="scientific">Oryza brachyantha</name>
    <name type="common">malo sina</name>
    <dbReference type="NCBI Taxonomy" id="4533"/>
    <lineage>
        <taxon>Eukaryota</taxon>
        <taxon>Viridiplantae</taxon>
        <taxon>Streptophyta</taxon>
        <taxon>Embryophyta</taxon>
        <taxon>Tracheophyta</taxon>
        <taxon>Spermatophyta</taxon>
        <taxon>Magnoliopsida</taxon>
        <taxon>Liliopsida</taxon>
        <taxon>Poales</taxon>
        <taxon>Poaceae</taxon>
        <taxon>BOP clade</taxon>
        <taxon>Oryzoideae</taxon>
        <taxon>Oryzeae</taxon>
        <taxon>Oryzinae</taxon>
        <taxon>Oryza</taxon>
    </lineage>
</organism>
<dbReference type="AlphaFoldDB" id="J3LVW5"/>
<evidence type="ECO:0000256" key="4">
    <source>
        <dbReference type="ARBA" id="ARBA00022741"/>
    </source>
</evidence>
<dbReference type="Proteomes" id="UP000006038">
    <property type="component" value="Chromosome 4"/>
</dbReference>
<sequence>MAGSIGGWVASALISKLVDKICSYVGDQYEYQREDTRSKLISLKDSLLRIHEVIHKAERLQGKDTNIGNLLRGIKDAAYQAEDVLDLFDYRVLEAQAEVMDKATTQAEVMDNVTNQVEVMGKVTTSSISSSIADSYASCSSSSSSITTLGTASSIISSDSTVKRSILALKRFLFSDEDLTKLAVVVNIFNEIDNRMKTLLELLKLENRTPEQPVQWRTTTSMLGDTKFFGRVTEGKHLKNLLMKTNEKSRQPYDVISIVGIAGVGKTALVQKVYSYFYDKQVHFDFMAWLHVSDKLNVERLTKEMVQSGNLSKSADLSSISSLDQVQRILKDKLKGSRILVVFDDVWNEMSSQWENLCKPLQSASKGSKVIVTTRSQNVANINGATETIHLDGLEGEDYKEHFLRCAFHDADPFDFPRLKKIGEELVQKLAGSPLAAKTVGNLLKVRLDEYHWRTICGSKLWQIEQNEDGIMPALRLSYERLPDHLRQCIIYFTLFPKNYQFRGDVLVQMWRAHGFINKETPDETAYRYLDDLLQVSFIRKAANLEDHYVVHDLVHDFAESVSNGEHFRIEDNFHVSIPRNVRHLYVNASNISMVYASFEKDREMKNNLRSLIICKADACSWSTARTANFNYVLGETLKQLRSLRVLVLRHPHGILPNNIQHMVHLRYLDIKESYKFTRMPTSLFGLYHLQALSLQPHYENKMKIGLENGISRLTQLRYLQAPPGIISGIKLIGKLTILQESNHGNAKKRKRTAS</sequence>
<dbReference type="InterPro" id="IPR058922">
    <property type="entry name" value="WHD_DRP"/>
</dbReference>
<dbReference type="InterPro" id="IPR002182">
    <property type="entry name" value="NB-ARC"/>
</dbReference>
<dbReference type="GO" id="GO:0098542">
    <property type="term" value="P:defense response to other organism"/>
    <property type="evidence" value="ECO:0007669"/>
    <property type="project" value="TreeGrafter"/>
</dbReference>
<evidence type="ECO:0000313" key="9">
    <source>
        <dbReference type="EnsemblPlants" id="OB04G12900.1"/>
    </source>
</evidence>
<dbReference type="Gramene" id="OB04G12900.1">
    <property type="protein sequence ID" value="OB04G12900.1"/>
    <property type="gene ID" value="OB04G12900"/>
</dbReference>
<evidence type="ECO:0000259" key="8">
    <source>
        <dbReference type="Pfam" id="PF23559"/>
    </source>
</evidence>